<dbReference type="InterPro" id="IPR050739">
    <property type="entry name" value="MFP"/>
</dbReference>
<dbReference type="EMBL" id="CP046509">
    <property type="protein sequence ID" value="QGU89499.1"/>
    <property type="molecule type" value="Genomic_DNA"/>
</dbReference>
<evidence type="ECO:0000256" key="1">
    <source>
        <dbReference type="SAM" id="Coils"/>
    </source>
</evidence>
<feature type="domain" description="AprE-like beta-barrel" evidence="4">
    <location>
        <begin position="301"/>
        <end position="395"/>
    </location>
</feature>
<keyword evidence="2" id="KW-0812">Transmembrane</keyword>
<dbReference type="InterPro" id="IPR058647">
    <property type="entry name" value="BSH_CzcB-like"/>
</dbReference>
<dbReference type="KEGG" id="erwi:GN242_20850"/>
<sequence length="420" mass="47354">MNEPLFRPEVVDANKSKMIGTVAIYSPPWRWLMISVVAVITLSIAGFFIFGSYTKRENAQGELLPSRGVITLVPQTAGTVSDVKVTEGEAVKKGMPLMEISSELSTSQGGTWEAVIEQIQIQRSRLKHELLETEALNEETLKGLRSRQAILQQQIKQLSQLLPKKKRQEQLAQLQLDKQRKMQHEGYASSTMVEQQESAVLEASAAVQELKRQQLEQHQQMAQITQQLQEQPMNARNQIHELEVRLSSLEQSLAENESRRSVTIRAPQNGTIGTVLPHIGQMVTAGQSVITLLPENSKLEARMLVSSRAIGFIQAGQRVVLRYQAFPYQKFGQQYGRVKEVSRTALTPQEIANLTGSNNVTEQQYRVLVSLDRQHITAYGKQELLRPGMAVEADFLIENRRLIEWVLEPLLALSRRSIDE</sequence>
<gene>
    <name evidence="5" type="ORF">GN242_20850</name>
</gene>
<dbReference type="PRINTS" id="PR01490">
    <property type="entry name" value="RTXTOXIND"/>
</dbReference>
<keyword evidence="2" id="KW-0472">Membrane</keyword>
<dbReference type="PANTHER" id="PTHR30386:SF28">
    <property type="entry name" value="EXPORTED PROTEIN"/>
    <property type="match status" value="1"/>
</dbReference>
<dbReference type="RefSeq" id="WP_156288144.1">
    <property type="nucleotide sequence ID" value="NZ_CP046509.1"/>
</dbReference>
<dbReference type="Gene3D" id="2.40.30.170">
    <property type="match status" value="1"/>
</dbReference>
<dbReference type="Proteomes" id="UP000424752">
    <property type="component" value="Chromosome"/>
</dbReference>
<feature type="coiled-coil region" evidence="1">
    <location>
        <begin position="193"/>
        <end position="259"/>
    </location>
</feature>
<feature type="coiled-coil region" evidence="1">
    <location>
        <begin position="116"/>
        <end position="161"/>
    </location>
</feature>
<evidence type="ECO:0000313" key="6">
    <source>
        <dbReference type="Proteomes" id="UP000424752"/>
    </source>
</evidence>
<dbReference type="SUPFAM" id="SSF111369">
    <property type="entry name" value="HlyD-like secretion proteins"/>
    <property type="match status" value="1"/>
</dbReference>
<dbReference type="Gene3D" id="2.40.50.100">
    <property type="match status" value="1"/>
</dbReference>
<dbReference type="AlphaFoldDB" id="A0A6I6EWK0"/>
<keyword evidence="1" id="KW-0175">Coiled coil</keyword>
<dbReference type="InterPro" id="IPR058982">
    <property type="entry name" value="Beta-barrel_AprE"/>
</dbReference>
<evidence type="ECO:0000259" key="3">
    <source>
        <dbReference type="Pfam" id="PF25973"/>
    </source>
</evidence>
<dbReference type="Pfam" id="PF26002">
    <property type="entry name" value="Beta-barrel_AprE"/>
    <property type="match status" value="1"/>
</dbReference>
<feature type="domain" description="CzcB-like barrel-sandwich hybrid" evidence="3">
    <location>
        <begin position="71"/>
        <end position="291"/>
    </location>
</feature>
<feature type="transmembrane region" description="Helical" evidence="2">
    <location>
        <begin position="31"/>
        <end position="50"/>
    </location>
</feature>
<name>A0A6I6EWK0_9GAMM</name>
<reference evidence="5 6" key="1">
    <citation type="submission" date="2019-12" db="EMBL/GenBank/DDBJ databases">
        <title>Erwinia sp. nov., isolated from droppings of birds in the Qinghai-Tiebt plateau of China.</title>
        <authorList>
            <person name="Ge Y."/>
        </authorList>
    </citation>
    <scope>NUCLEOTIDE SEQUENCE [LARGE SCALE GENOMIC DNA]</scope>
    <source>
        <strain evidence="5 6">J780</strain>
    </source>
</reference>
<dbReference type="PANTHER" id="PTHR30386">
    <property type="entry name" value="MEMBRANE FUSION SUBUNIT OF EMRAB-TOLC MULTIDRUG EFFLUX PUMP"/>
    <property type="match status" value="1"/>
</dbReference>
<evidence type="ECO:0000313" key="5">
    <source>
        <dbReference type="EMBL" id="QGU89499.1"/>
    </source>
</evidence>
<proteinExistence type="predicted"/>
<organism evidence="5 6">
    <name type="scientific">Erwinia sorbitola</name>
    <dbReference type="NCBI Taxonomy" id="2681984"/>
    <lineage>
        <taxon>Bacteria</taxon>
        <taxon>Pseudomonadati</taxon>
        <taxon>Pseudomonadota</taxon>
        <taxon>Gammaproteobacteria</taxon>
        <taxon>Enterobacterales</taxon>
        <taxon>Erwiniaceae</taxon>
        <taxon>Erwinia</taxon>
    </lineage>
</organism>
<evidence type="ECO:0000259" key="4">
    <source>
        <dbReference type="Pfam" id="PF26002"/>
    </source>
</evidence>
<keyword evidence="2" id="KW-1133">Transmembrane helix</keyword>
<protein>
    <submittedName>
        <fullName evidence="5">HlyD family efflux transporter periplasmic adaptor subunit</fullName>
    </submittedName>
</protein>
<dbReference type="Pfam" id="PF25973">
    <property type="entry name" value="BSH_CzcB"/>
    <property type="match status" value="1"/>
</dbReference>
<evidence type="ECO:0000256" key="2">
    <source>
        <dbReference type="SAM" id="Phobius"/>
    </source>
</evidence>
<accession>A0A6I6EWK0</accession>